<dbReference type="EMBL" id="CADIKL010000016">
    <property type="protein sequence ID" value="CAB3792664.1"/>
    <property type="molecule type" value="Genomic_DNA"/>
</dbReference>
<dbReference type="Pfam" id="PF01070">
    <property type="entry name" value="FMN_dh"/>
    <property type="match status" value="1"/>
</dbReference>
<dbReference type="PIRSF" id="PIRSF000138">
    <property type="entry name" value="Al-hdrx_acd_dh"/>
    <property type="match status" value="1"/>
</dbReference>
<evidence type="ECO:0000313" key="10">
    <source>
        <dbReference type="Proteomes" id="UP000494119"/>
    </source>
</evidence>
<evidence type="ECO:0000313" key="9">
    <source>
        <dbReference type="EMBL" id="CAB3792664.1"/>
    </source>
</evidence>
<feature type="binding site" evidence="7">
    <location>
        <begin position="343"/>
        <end position="344"/>
    </location>
    <ligand>
        <name>FMN</name>
        <dbReference type="ChEBI" id="CHEBI:58210"/>
    </ligand>
</feature>
<dbReference type="CDD" id="cd02809">
    <property type="entry name" value="alpha_hydroxyacid_oxid_FMN"/>
    <property type="match status" value="1"/>
</dbReference>
<protein>
    <submittedName>
        <fullName evidence="9">(S)-mandelate dehydrogenase</fullName>
        <ecNumber evidence="9">1.1.99.31</ecNumber>
    </submittedName>
</protein>
<dbReference type="InterPro" id="IPR037396">
    <property type="entry name" value="FMN_HAD"/>
</dbReference>
<dbReference type="FunFam" id="3.20.20.70:FF:000029">
    <property type="entry name" value="L-lactate dehydrogenase"/>
    <property type="match status" value="1"/>
</dbReference>
<dbReference type="PROSITE" id="PS51349">
    <property type="entry name" value="FMN_HYDROXY_ACID_DH_2"/>
    <property type="match status" value="1"/>
</dbReference>
<feature type="binding site" evidence="7">
    <location>
        <position position="179"/>
    </location>
    <ligand>
        <name>glyoxylate</name>
        <dbReference type="ChEBI" id="CHEBI:36655"/>
    </ligand>
</feature>
<reference evidence="9 10" key="1">
    <citation type="submission" date="2020-04" db="EMBL/GenBank/DDBJ databases">
        <authorList>
            <person name="De Canck E."/>
        </authorList>
    </citation>
    <scope>NUCLEOTIDE SEQUENCE [LARGE SCALE GENOMIC DNA]</scope>
    <source>
        <strain evidence="9 10">LMG 28688</strain>
    </source>
</reference>
<dbReference type="GO" id="GO:0009060">
    <property type="term" value="P:aerobic respiration"/>
    <property type="evidence" value="ECO:0007669"/>
    <property type="project" value="TreeGrafter"/>
</dbReference>
<evidence type="ECO:0000256" key="4">
    <source>
        <dbReference type="ARBA" id="ARBA00023002"/>
    </source>
</evidence>
<dbReference type="SUPFAM" id="SSF51395">
    <property type="entry name" value="FMN-linked oxidoreductases"/>
    <property type="match status" value="1"/>
</dbReference>
<proteinExistence type="inferred from homology"/>
<evidence type="ECO:0000256" key="7">
    <source>
        <dbReference type="PIRSR" id="PIRSR000138-2"/>
    </source>
</evidence>
<feature type="binding site" evidence="7">
    <location>
        <position position="292"/>
    </location>
    <ligand>
        <name>glyoxylate</name>
        <dbReference type="ChEBI" id="CHEBI:36655"/>
    </ligand>
</feature>
<evidence type="ECO:0000256" key="6">
    <source>
        <dbReference type="PIRSR" id="PIRSR000138-1"/>
    </source>
</evidence>
<sequence>MKRKLYSGRNPARAVAIADLQAMARRRLPHFALEYLECGAEDELGVHANRAAFEALRLVPRTLRDVSARSIETQFKGGNSAAPMAVGPTGFNGMLWRDADIALARAAAQSGVPFCLATLASASIERVAAATREWPAAPRWLQLYMFQDRQCTLELMQRARDAGYTSLVLTTDATVYGNRNWEARNYRGFKKPDFRNLLNTATCWRWLANVYAPGLPRFENLDGFIGKRASALDAAEWIERQMDTTLAWRDVEWLRERWDGTLILKGILDADDASQAVRCGVDSIVVTNHGGRQLDAAIPSVAALPAIADAVGGRAEILLDSGVRRGMDALKARRLGAQGVLLGRATLYGVAAAGERGALRALEIIRSEIDNGLAQLGCASLDRLADIAIA</sequence>
<dbReference type="Proteomes" id="UP000494119">
    <property type="component" value="Unassembled WGS sequence"/>
</dbReference>
<dbReference type="Gene3D" id="3.20.20.70">
    <property type="entry name" value="Aldolase class I"/>
    <property type="match status" value="1"/>
</dbReference>
<evidence type="ECO:0000256" key="3">
    <source>
        <dbReference type="ARBA" id="ARBA00022643"/>
    </source>
</evidence>
<feature type="binding site" evidence="7">
    <location>
        <position position="35"/>
    </location>
    <ligand>
        <name>glyoxylate</name>
        <dbReference type="ChEBI" id="CHEBI:36655"/>
    </ligand>
</feature>
<dbReference type="GO" id="GO:0005886">
    <property type="term" value="C:plasma membrane"/>
    <property type="evidence" value="ECO:0007669"/>
    <property type="project" value="TreeGrafter"/>
</dbReference>
<dbReference type="EC" id="1.1.99.31" evidence="9"/>
<keyword evidence="4 9" id="KW-0560">Oxidoreductase</keyword>
<dbReference type="GO" id="GO:0033720">
    <property type="term" value="F:(S)-mandelate dehydrogenase activity"/>
    <property type="evidence" value="ECO:0007669"/>
    <property type="project" value="UniProtKB-EC"/>
</dbReference>
<keyword evidence="3 7" id="KW-0288">FMN</keyword>
<dbReference type="GO" id="GO:0004459">
    <property type="term" value="F:L-lactate dehydrogenase (NAD+) activity"/>
    <property type="evidence" value="ECO:0007669"/>
    <property type="project" value="TreeGrafter"/>
</dbReference>
<feature type="binding site" evidence="7">
    <location>
        <begin position="320"/>
        <end position="324"/>
    </location>
    <ligand>
        <name>FMN</name>
        <dbReference type="ChEBI" id="CHEBI:58210"/>
    </ligand>
</feature>
<evidence type="ECO:0000256" key="2">
    <source>
        <dbReference type="ARBA" id="ARBA00022630"/>
    </source>
</evidence>
<keyword evidence="2 7" id="KW-0285">Flavoprotein</keyword>
<feature type="binding site" evidence="7">
    <location>
        <position position="144"/>
    </location>
    <ligand>
        <name>glyoxylate</name>
        <dbReference type="ChEBI" id="CHEBI:36655"/>
    </ligand>
</feature>
<feature type="binding site" evidence="7">
    <location>
        <position position="289"/>
    </location>
    <ligand>
        <name>glyoxylate</name>
        <dbReference type="ChEBI" id="CHEBI:36655"/>
    </ligand>
</feature>
<evidence type="ECO:0000256" key="1">
    <source>
        <dbReference type="ARBA" id="ARBA00001917"/>
    </source>
</evidence>
<dbReference type="GO" id="GO:0010181">
    <property type="term" value="F:FMN binding"/>
    <property type="evidence" value="ECO:0007669"/>
    <property type="project" value="InterPro"/>
</dbReference>
<evidence type="ECO:0000256" key="5">
    <source>
        <dbReference type="ARBA" id="ARBA00024042"/>
    </source>
</evidence>
<dbReference type="AlphaFoldDB" id="A0A6J5G6K2"/>
<feature type="binding site" evidence="7">
    <location>
        <begin position="88"/>
        <end position="90"/>
    </location>
    <ligand>
        <name>FMN</name>
        <dbReference type="ChEBI" id="CHEBI:58210"/>
    </ligand>
</feature>
<organism evidence="9 10">
    <name type="scientific">Paraburkholderia caffeinitolerans</name>
    <dbReference type="NCBI Taxonomy" id="1723730"/>
    <lineage>
        <taxon>Bacteria</taxon>
        <taxon>Pseudomonadati</taxon>
        <taxon>Pseudomonadota</taxon>
        <taxon>Betaproteobacteria</taxon>
        <taxon>Burkholderiales</taxon>
        <taxon>Burkholderiaceae</taxon>
        <taxon>Paraburkholderia</taxon>
    </lineage>
</organism>
<feature type="binding site" evidence="7">
    <location>
        <position position="170"/>
    </location>
    <ligand>
        <name>FMN</name>
        <dbReference type="ChEBI" id="CHEBI:58210"/>
    </ligand>
</feature>
<name>A0A6J5G6K2_9BURK</name>
<dbReference type="PANTHER" id="PTHR10578">
    <property type="entry name" value="S -2-HYDROXY-ACID OXIDASE-RELATED"/>
    <property type="match status" value="1"/>
</dbReference>
<dbReference type="RefSeq" id="WP_175196053.1">
    <property type="nucleotide sequence ID" value="NZ_CADIKL010000016.1"/>
</dbReference>
<evidence type="ECO:0000259" key="8">
    <source>
        <dbReference type="PROSITE" id="PS51349"/>
    </source>
</evidence>
<keyword evidence="10" id="KW-1185">Reference proteome</keyword>
<comment type="cofactor">
    <cofactor evidence="1">
        <name>FMN</name>
        <dbReference type="ChEBI" id="CHEBI:58210"/>
    </cofactor>
</comment>
<dbReference type="InterPro" id="IPR012133">
    <property type="entry name" value="Alpha-hydoxy_acid_DH_FMN"/>
</dbReference>
<gene>
    <name evidence="9" type="primary">mdlB_1</name>
    <name evidence="9" type="ORF">LMG28688_03584</name>
</gene>
<feature type="active site" description="Proton acceptor" evidence="6">
    <location>
        <position position="289"/>
    </location>
</feature>
<dbReference type="InterPro" id="IPR013785">
    <property type="entry name" value="Aldolase_TIM"/>
</dbReference>
<feature type="binding site" evidence="7">
    <location>
        <position position="265"/>
    </location>
    <ligand>
        <name>FMN</name>
        <dbReference type="ChEBI" id="CHEBI:58210"/>
    </ligand>
</feature>
<feature type="binding site" evidence="7">
    <location>
        <position position="142"/>
    </location>
    <ligand>
        <name>FMN</name>
        <dbReference type="ChEBI" id="CHEBI:58210"/>
    </ligand>
</feature>
<comment type="similarity">
    <text evidence="5">Belongs to the FMN-dependent alpha-hydroxy acid dehydrogenase family.</text>
</comment>
<accession>A0A6J5G6K2</accession>
<feature type="domain" description="FMN hydroxy acid dehydrogenase" evidence="8">
    <location>
        <begin position="9"/>
        <end position="390"/>
    </location>
</feature>
<dbReference type="PANTHER" id="PTHR10578:SF107">
    <property type="entry name" value="2-HYDROXYACID OXIDASE 1"/>
    <property type="match status" value="1"/>
</dbReference>
<dbReference type="InterPro" id="IPR000262">
    <property type="entry name" value="FMN-dep_DH"/>
</dbReference>